<protein>
    <submittedName>
        <fullName evidence="1">Uncharacterized protein</fullName>
    </submittedName>
</protein>
<dbReference type="EMBL" id="JBGNUJ010000012">
    <property type="protein sequence ID" value="KAL3952421.1"/>
    <property type="molecule type" value="Genomic_DNA"/>
</dbReference>
<proteinExistence type="predicted"/>
<evidence type="ECO:0000313" key="2">
    <source>
        <dbReference type="Proteomes" id="UP001638806"/>
    </source>
</evidence>
<organism evidence="1 2">
    <name type="scientific">Purpureocillium lilacinum</name>
    <name type="common">Paecilomyces lilacinus</name>
    <dbReference type="NCBI Taxonomy" id="33203"/>
    <lineage>
        <taxon>Eukaryota</taxon>
        <taxon>Fungi</taxon>
        <taxon>Dikarya</taxon>
        <taxon>Ascomycota</taxon>
        <taxon>Pezizomycotina</taxon>
        <taxon>Sordariomycetes</taxon>
        <taxon>Hypocreomycetidae</taxon>
        <taxon>Hypocreales</taxon>
        <taxon>Ophiocordycipitaceae</taxon>
        <taxon>Purpureocillium</taxon>
    </lineage>
</organism>
<evidence type="ECO:0000313" key="1">
    <source>
        <dbReference type="EMBL" id="KAL3952421.1"/>
    </source>
</evidence>
<name>A0ACC4DAA3_PURLI</name>
<gene>
    <name evidence="1" type="ORF">ACCO45_012364</name>
</gene>
<reference evidence="1" key="1">
    <citation type="submission" date="2024-12" db="EMBL/GenBank/DDBJ databases">
        <title>Comparative genomics and development of molecular markers within Purpureocillium lilacinum and among Purpureocillium species.</title>
        <authorList>
            <person name="Yeh Z.-Y."/>
            <person name="Ni N.-T."/>
            <person name="Lo P.-H."/>
            <person name="Mushyakhwo K."/>
            <person name="Lin C.-F."/>
            <person name="Nai Y.-S."/>
        </authorList>
    </citation>
    <scope>NUCLEOTIDE SEQUENCE</scope>
    <source>
        <strain evidence="1">NCHU-NPUST-175</strain>
    </source>
</reference>
<keyword evidence="2" id="KW-1185">Reference proteome</keyword>
<sequence>MSRLELYQAPMPLGSARSPYQGDLAPAAPMPVSARQHSRQTVRSASKSQHTIERNAPKQLRSALPTQTTIMSYVSSVIYPRRDGATFDMKYYIDHHMPLVDRHWKPAGLLKWEVVEFDSARDGSEAPFSVMALLTWKDQASYTTAHAGSGTAEILGDVPRFSTEKPTFISGRIVSSA</sequence>
<dbReference type="Proteomes" id="UP001638806">
    <property type="component" value="Unassembled WGS sequence"/>
</dbReference>
<comment type="caution">
    <text evidence="1">The sequence shown here is derived from an EMBL/GenBank/DDBJ whole genome shotgun (WGS) entry which is preliminary data.</text>
</comment>
<accession>A0ACC4DAA3</accession>